<reference evidence="1" key="1">
    <citation type="journal article" date="2020" name="Stud. Mycol.">
        <title>101 Dothideomycetes genomes: a test case for predicting lifestyles and emergence of pathogens.</title>
        <authorList>
            <person name="Haridas S."/>
            <person name="Albert R."/>
            <person name="Binder M."/>
            <person name="Bloem J."/>
            <person name="Labutti K."/>
            <person name="Salamov A."/>
            <person name="Andreopoulos B."/>
            <person name="Baker S."/>
            <person name="Barry K."/>
            <person name="Bills G."/>
            <person name="Bluhm B."/>
            <person name="Cannon C."/>
            <person name="Castanera R."/>
            <person name="Culley D."/>
            <person name="Daum C."/>
            <person name="Ezra D."/>
            <person name="Gonzalez J."/>
            <person name="Henrissat B."/>
            <person name="Kuo A."/>
            <person name="Liang C."/>
            <person name="Lipzen A."/>
            <person name="Lutzoni F."/>
            <person name="Magnuson J."/>
            <person name="Mondo S."/>
            <person name="Nolan M."/>
            <person name="Ohm R."/>
            <person name="Pangilinan J."/>
            <person name="Park H.-J."/>
            <person name="Ramirez L."/>
            <person name="Alfaro M."/>
            <person name="Sun H."/>
            <person name="Tritt A."/>
            <person name="Yoshinaga Y."/>
            <person name="Zwiers L.-H."/>
            <person name="Turgeon B."/>
            <person name="Goodwin S."/>
            <person name="Spatafora J."/>
            <person name="Crous P."/>
            <person name="Grigoriev I."/>
        </authorList>
    </citation>
    <scope>NUCLEOTIDE SEQUENCE</scope>
    <source>
        <strain evidence="1">ATCC 200398</strain>
    </source>
</reference>
<evidence type="ECO:0000313" key="2">
    <source>
        <dbReference type="Proteomes" id="UP000799755"/>
    </source>
</evidence>
<gene>
    <name evidence="1" type="ORF">BDR25DRAFT_269263</name>
</gene>
<name>A0ACB6QGU6_9PLEO</name>
<protein>
    <submittedName>
        <fullName evidence="1">Uncharacterized protein</fullName>
    </submittedName>
</protein>
<keyword evidence="2" id="KW-1185">Reference proteome</keyword>
<proteinExistence type="predicted"/>
<dbReference type="EMBL" id="MU003526">
    <property type="protein sequence ID" value="KAF2466110.1"/>
    <property type="molecule type" value="Genomic_DNA"/>
</dbReference>
<sequence>MEQATSTENGGELNPLNSTGLCLLSLDGGGVRGLSTLYILKGLMDRLNQDQKNVPPLKPCEVFDLIGGTSTGGLIAIMLGRLEMDADECITAYTELMKTVFETKRSWFPASWTGNIKSRFDTARLESAIKEVITSHGAKETDLFNDGVKRGCRVFVCTIAYETRDIIRLRSYDSGKLPIRATILQAALATSAATTFFDPVTIGARKFADGGLGANNPVDEVEGEASDIWCSETGDLKPLVKCFVSIGTGNPGKKAIEDNMLKFLSGTLVDLVTQTENTEKRFIAKWAQHFDKKRYFRFNVDQGLQDVGLAEYQEQGAIEAATDGYLDHKAQEFRVRDCIQNLKLKQSMAATDLSYIISEYNEQRIVELRATSRAEALWNVPFQKNQRFVGRTAELAQINTLLANEIRCEQVAIVGLGGIGKTQIALEFAHQWREKYPDCAVFWVPVTNVKGMLEAYLEIGHQLHIPNIEKEREDVQKLVQHRLGQEGFGKWLLVFDNADDIDMWTDKADNTLGSKRRIDYLPKSKHGSILFTTRSRKAAIKLAGRNVVSVGEMDYPMAKALLEKSLIDQDLLIDDQASTDLLQKLTYLPLAIVQAAAYINENQISLSEYAALLDDTEQNVIDILCEEFEDEGRYRDITNPIATTWLISFEQIRTRDPLAAEYLSFMSCIDAKDIPQSLLPPAQSNKKAVDAMGTLTAYSFISKHKADQLLDVHLLVHLATRNWLRTQGSLGHWTAEALTRLEKLFLDSNHMNRSVWRLYLRHARYVLKTPLDADGISEEKMTLLWKFGACTYSDGRYKEAEEAYTKLVEMSLRKLGEEHPDTLTSKGNLALTFGNQGRWKEAEELDMQVMEVRKRVLGEDHPDTLTSMGNLALTYWNQGRWKEAEELQEKGLSIYFRVLGEEHPETLNSMGNLASTYRNQGRRKEAEELEVQVVEMRKRVLGEEHPETLTSMGNLASTYRYQGRWKEAEELDVQVVETFKRVLGEEHPDMLISMGNLAFTYRNQGRWKEAEELEVQVMETRKRVLGNEHPNTLTSMGNLALTYMNQGRWKEAEELDVQGMEMRKKVLGEEHPDTLISMANLASTYKNQGRWREAEELNVRVMEARKRVLGEEHPDTLASMGNLASTYRNQGWWKEAEELDVKAMEMRKRVLGEEHPETLASMSNLALTYWNQGRWKEAEELEAKGLGICLRVLGEEHPDTLISMGNLASMYRDQGRWKEAEELEVEVVGTRKRVLGEEHPDTLISVANLASTYRNQGRWKEAEELDVKAMETFKRVLGEEHPDVLTSMANLASTYRNQGRWKEAEELEVQVVETRKRVLRDEHPDTLTSMGNLAFTFWNQGRWEEAEKLGVQVMETRKRVLGEDHPDTLTSMGNLASTYWNQGQWKEAEKLGVQVMETRKRVLGEDHPSTLTSMGNLALTLWNQGRWKEAEELEVQVVETFKRVLGEEHPETLTSMGNLASTYRDQGRWKEAEELEVQVAETKKRVLGEEHPDTLTSINNLAFRSKA</sequence>
<accession>A0ACB6QGU6</accession>
<evidence type="ECO:0000313" key="1">
    <source>
        <dbReference type="EMBL" id="KAF2466110.1"/>
    </source>
</evidence>
<organism evidence="1 2">
    <name type="scientific">Lindgomyces ingoldianus</name>
    <dbReference type="NCBI Taxonomy" id="673940"/>
    <lineage>
        <taxon>Eukaryota</taxon>
        <taxon>Fungi</taxon>
        <taxon>Dikarya</taxon>
        <taxon>Ascomycota</taxon>
        <taxon>Pezizomycotina</taxon>
        <taxon>Dothideomycetes</taxon>
        <taxon>Pleosporomycetidae</taxon>
        <taxon>Pleosporales</taxon>
        <taxon>Lindgomycetaceae</taxon>
        <taxon>Lindgomyces</taxon>
    </lineage>
</organism>
<dbReference type="Proteomes" id="UP000799755">
    <property type="component" value="Unassembled WGS sequence"/>
</dbReference>
<comment type="caution">
    <text evidence="1">The sequence shown here is derived from an EMBL/GenBank/DDBJ whole genome shotgun (WGS) entry which is preliminary data.</text>
</comment>